<dbReference type="PROSITE" id="PS50893">
    <property type="entry name" value="ABC_TRANSPORTER_2"/>
    <property type="match status" value="1"/>
</dbReference>
<dbReference type="Gene3D" id="3.40.50.300">
    <property type="entry name" value="P-loop containing nucleotide triphosphate hydrolases"/>
    <property type="match status" value="1"/>
</dbReference>
<dbReference type="InterPro" id="IPR003439">
    <property type="entry name" value="ABC_transporter-like_ATP-bd"/>
</dbReference>
<comment type="caution">
    <text evidence="5">The sequence shown here is derived from an EMBL/GenBank/DDBJ whole genome shotgun (WGS) entry which is preliminary data.</text>
</comment>
<keyword evidence="2" id="KW-0547">Nucleotide-binding</keyword>
<evidence type="ECO:0000256" key="2">
    <source>
        <dbReference type="ARBA" id="ARBA00022741"/>
    </source>
</evidence>
<evidence type="ECO:0000259" key="4">
    <source>
        <dbReference type="PROSITE" id="PS50893"/>
    </source>
</evidence>
<accession>A0ABT7EH44</accession>
<dbReference type="Proteomes" id="UP001231915">
    <property type="component" value="Unassembled WGS sequence"/>
</dbReference>
<reference evidence="5 6" key="1">
    <citation type="submission" date="2023-05" db="EMBL/GenBank/DDBJ databases">
        <title>Pseudoalteromonas ardens sp. nov., Pseudoalteromonas obscura sp. nov., and Pseudoalteromonas umbrosa sp. nov., isolated from the coral Montipora capitata.</title>
        <authorList>
            <person name="Thomas E.M."/>
            <person name="Smith E.M."/>
            <person name="Papke E."/>
            <person name="Shlafstein M.D."/>
            <person name="Oline D.K."/>
            <person name="Videau P."/>
            <person name="Saw J.H."/>
            <person name="Strangman W.K."/>
            <person name="Ushijima B."/>
        </authorList>
    </citation>
    <scope>NUCLEOTIDE SEQUENCE [LARGE SCALE GENOMIC DNA]</scope>
    <source>
        <strain evidence="5 6">P94</strain>
    </source>
</reference>
<gene>
    <name evidence="5" type="ORF">QNM18_04615</name>
</gene>
<evidence type="ECO:0000313" key="6">
    <source>
        <dbReference type="Proteomes" id="UP001231915"/>
    </source>
</evidence>
<dbReference type="SMART" id="SM00382">
    <property type="entry name" value="AAA"/>
    <property type="match status" value="1"/>
</dbReference>
<dbReference type="InterPro" id="IPR017871">
    <property type="entry name" value="ABC_transporter-like_CS"/>
</dbReference>
<evidence type="ECO:0000256" key="3">
    <source>
        <dbReference type="ARBA" id="ARBA00022840"/>
    </source>
</evidence>
<keyword evidence="6" id="KW-1185">Reference proteome</keyword>
<dbReference type="PROSITE" id="PS00211">
    <property type="entry name" value="ABC_TRANSPORTER_1"/>
    <property type="match status" value="1"/>
</dbReference>
<sequence length="229" mass="25316">MIKLTNISKHYRTDEILTTALSDINLSLPQGEFMAIMGPSGCGKSTLLNVLGMLDTPSEGQYEFMGEEIANYKESQLAKIRKEHVGVVFQEFNLIDELSVIENVEVALLYHKMPKAKRRELALEMLKKVGMDHRIKHYPGQLSGGQQQRVAIARALVNKPKLIVADEPTGNLDSNLGREIMELISDINKTGTSVIMVTHSEAHAQYANQILTLLDGKLVSGSLEQSIAS</sequence>
<dbReference type="Pfam" id="PF00005">
    <property type="entry name" value="ABC_tran"/>
    <property type="match status" value="1"/>
</dbReference>
<keyword evidence="1" id="KW-0813">Transport</keyword>
<proteinExistence type="predicted"/>
<keyword evidence="3 5" id="KW-0067">ATP-binding</keyword>
<organism evidence="5 6">
    <name type="scientific">Pseudoalteromonas obscura</name>
    <dbReference type="NCBI Taxonomy" id="3048491"/>
    <lineage>
        <taxon>Bacteria</taxon>
        <taxon>Pseudomonadati</taxon>
        <taxon>Pseudomonadota</taxon>
        <taxon>Gammaproteobacteria</taxon>
        <taxon>Alteromonadales</taxon>
        <taxon>Pseudoalteromonadaceae</taxon>
        <taxon>Pseudoalteromonas</taxon>
    </lineage>
</organism>
<protein>
    <submittedName>
        <fullName evidence="5">ABC transporter ATP-binding protein</fullName>
    </submittedName>
</protein>
<evidence type="ECO:0000256" key="1">
    <source>
        <dbReference type="ARBA" id="ARBA00022448"/>
    </source>
</evidence>
<dbReference type="InterPro" id="IPR017911">
    <property type="entry name" value="MacB-like_ATP-bd"/>
</dbReference>
<dbReference type="InterPro" id="IPR027417">
    <property type="entry name" value="P-loop_NTPase"/>
</dbReference>
<dbReference type="InterPro" id="IPR003593">
    <property type="entry name" value="AAA+_ATPase"/>
</dbReference>
<dbReference type="GO" id="GO:0005524">
    <property type="term" value="F:ATP binding"/>
    <property type="evidence" value="ECO:0007669"/>
    <property type="project" value="UniProtKB-KW"/>
</dbReference>
<dbReference type="PANTHER" id="PTHR24220:SF648">
    <property type="entry name" value="ABC TRANSPORTER ATP-BINDING PROTEIN YTRE"/>
    <property type="match status" value="1"/>
</dbReference>
<feature type="domain" description="ABC transporter" evidence="4">
    <location>
        <begin position="2"/>
        <end position="228"/>
    </location>
</feature>
<dbReference type="CDD" id="cd03255">
    <property type="entry name" value="ABC_MJ0796_LolCDE_FtsE"/>
    <property type="match status" value="1"/>
</dbReference>
<name>A0ABT7EH44_9GAMM</name>
<dbReference type="InterPro" id="IPR015854">
    <property type="entry name" value="ABC_transpr_LolD-like"/>
</dbReference>
<dbReference type="RefSeq" id="WP_284136505.1">
    <property type="nucleotide sequence ID" value="NZ_JASJUT010000002.1"/>
</dbReference>
<dbReference type="SUPFAM" id="SSF52540">
    <property type="entry name" value="P-loop containing nucleoside triphosphate hydrolases"/>
    <property type="match status" value="1"/>
</dbReference>
<evidence type="ECO:0000313" key="5">
    <source>
        <dbReference type="EMBL" id="MDK2594347.1"/>
    </source>
</evidence>
<dbReference type="EMBL" id="JASJUT010000002">
    <property type="protein sequence ID" value="MDK2594347.1"/>
    <property type="molecule type" value="Genomic_DNA"/>
</dbReference>
<dbReference type="PANTHER" id="PTHR24220">
    <property type="entry name" value="IMPORT ATP-BINDING PROTEIN"/>
    <property type="match status" value="1"/>
</dbReference>